<dbReference type="SUPFAM" id="SSF89550">
    <property type="entry name" value="PHP domain-like"/>
    <property type="match status" value="1"/>
</dbReference>
<dbReference type="Gene3D" id="3.20.20.140">
    <property type="entry name" value="Metal-dependent hydrolases"/>
    <property type="match status" value="1"/>
</dbReference>
<organism evidence="1">
    <name type="scientific">marine sediment metagenome</name>
    <dbReference type="NCBI Taxonomy" id="412755"/>
    <lineage>
        <taxon>unclassified sequences</taxon>
        <taxon>metagenomes</taxon>
        <taxon>ecological metagenomes</taxon>
    </lineage>
</organism>
<gene>
    <name evidence="1" type="ORF">S01H4_33684</name>
</gene>
<proteinExistence type="predicted"/>
<dbReference type="InterPro" id="IPR016195">
    <property type="entry name" value="Pol/histidinol_Pase-like"/>
</dbReference>
<accession>X1AHR5</accession>
<evidence type="ECO:0000313" key="1">
    <source>
        <dbReference type="EMBL" id="GAG81524.1"/>
    </source>
</evidence>
<comment type="caution">
    <text evidence="1">The sequence shown here is derived from an EMBL/GenBank/DDBJ whole genome shotgun (WGS) entry which is preliminary data.</text>
</comment>
<dbReference type="EMBL" id="BART01017750">
    <property type="protein sequence ID" value="GAG81524.1"/>
    <property type="molecule type" value="Genomic_DNA"/>
</dbReference>
<sequence>MIQVLDRFSVQCAEAIEAGVRLIIGTDAHAPEHLNFLDLGSLTARRGWAEDRYVLNTLPVEEFLLSAQVR</sequence>
<name>X1AHR5_9ZZZZ</name>
<protein>
    <recommendedName>
        <fullName evidence="2">PHP domain-containing protein</fullName>
    </recommendedName>
</protein>
<dbReference type="AlphaFoldDB" id="X1AHR5"/>
<evidence type="ECO:0008006" key="2">
    <source>
        <dbReference type="Google" id="ProtNLM"/>
    </source>
</evidence>
<reference evidence="1" key="1">
    <citation type="journal article" date="2014" name="Front. Microbiol.">
        <title>High frequency of phylogenetically diverse reductive dehalogenase-homologous genes in deep subseafloor sedimentary metagenomes.</title>
        <authorList>
            <person name="Kawai M."/>
            <person name="Futagami T."/>
            <person name="Toyoda A."/>
            <person name="Takaki Y."/>
            <person name="Nishi S."/>
            <person name="Hori S."/>
            <person name="Arai W."/>
            <person name="Tsubouchi T."/>
            <person name="Morono Y."/>
            <person name="Uchiyama I."/>
            <person name="Ito T."/>
            <person name="Fujiyama A."/>
            <person name="Inagaki F."/>
            <person name="Takami H."/>
        </authorList>
    </citation>
    <scope>NUCLEOTIDE SEQUENCE</scope>
    <source>
        <strain evidence="1">Expedition CK06-06</strain>
    </source>
</reference>